<evidence type="ECO:0000313" key="3">
    <source>
        <dbReference type="EMBL" id="SHD76245.1"/>
    </source>
</evidence>
<protein>
    <recommendedName>
        <fullName evidence="2">Nucleoside transporter/FeoB GTPase Gate domain-containing protein</fullName>
    </recommendedName>
</protein>
<name>A0A1M4PLB0_9FIRM</name>
<dbReference type="OrthoDB" id="1645614at2"/>
<dbReference type="EMBL" id="LT669839">
    <property type="protein sequence ID" value="SHD76245.1"/>
    <property type="molecule type" value="Genomic_DNA"/>
</dbReference>
<dbReference type="Proteomes" id="UP000245423">
    <property type="component" value="Chromosome 1"/>
</dbReference>
<gene>
    <name evidence="3" type="primary">yjiH</name>
    <name evidence="3" type="ORF">CUESP1_0866</name>
</gene>
<sequence>MNNEKKLDVQIPEATIKGYIALIIAILIFSGIFEKATGPIQVLDFTTLIGKFGTIAESGNFRGSGGSGARDGFLFAFSLAPTTMAALGIVEVVESFGGLAAGAKLLNPIMRRIMGIPGFTSLALVASLSSSDAGAAMTKDLVDNGLITEDERDIFVGFQFPGSATITNYFSSGSALFPYIVTSVGVPLLVIFVLKILAANIIRMLVKRSNSKMKGEVANV</sequence>
<keyword evidence="1" id="KW-1133">Transmembrane helix</keyword>
<organism evidence="3 4">
    <name type="scientific">[Clostridium] ultunense Esp</name>
    <dbReference type="NCBI Taxonomy" id="1288971"/>
    <lineage>
        <taxon>Bacteria</taxon>
        <taxon>Bacillati</taxon>
        <taxon>Bacillota</taxon>
        <taxon>Tissierellia</taxon>
        <taxon>Tissierellales</taxon>
        <taxon>Tepidimicrobiaceae</taxon>
        <taxon>Schnuerera</taxon>
    </lineage>
</organism>
<keyword evidence="1" id="KW-0472">Membrane</keyword>
<keyword evidence="1" id="KW-0812">Transmembrane</keyword>
<feature type="transmembrane region" description="Helical" evidence="1">
    <location>
        <begin position="176"/>
        <end position="202"/>
    </location>
</feature>
<dbReference type="Pfam" id="PF07670">
    <property type="entry name" value="Gate"/>
    <property type="match status" value="1"/>
</dbReference>
<evidence type="ECO:0000259" key="2">
    <source>
        <dbReference type="Pfam" id="PF07670"/>
    </source>
</evidence>
<dbReference type="RefSeq" id="WP_025640580.1">
    <property type="nucleotide sequence ID" value="NZ_LT669839.1"/>
</dbReference>
<dbReference type="InterPro" id="IPR011642">
    <property type="entry name" value="Gate_dom"/>
</dbReference>
<feature type="domain" description="Nucleoside transporter/FeoB GTPase Gate" evidence="2">
    <location>
        <begin position="77"/>
        <end position="173"/>
    </location>
</feature>
<feature type="transmembrane region" description="Helical" evidence="1">
    <location>
        <begin position="16"/>
        <end position="33"/>
    </location>
</feature>
<accession>A0A1M4PLB0</accession>
<keyword evidence="4" id="KW-1185">Reference proteome</keyword>
<reference evidence="3 4" key="1">
    <citation type="submission" date="2016-11" db="EMBL/GenBank/DDBJ databases">
        <authorList>
            <person name="Manzoor S."/>
        </authorList>
    </citation>
    <scope>NUCLEOTIDE SEQUENCE [LARGE SCALE GENOMIC DNA]</scope>
    <source>
        <strain evidence="3">Clostridium ultunense strain Esp</strain>
    </source>
</reference>
<dbReference type="AlphaFoldDB" id="A0A1M4PLB0"/>
<feature type="transmembrane region" description="Helical" evidence="1">
    <location>
        <begin position="113"/>
        <end position="131"/>
    </location>
</feature>
<evidence type="ECO:0000313" key="4">
    <source>
        <dbReference type="Proteomes" id="UP000245423"/>
    </source>
</evidence>
<proteinExistence type="predicted"/>
<evidence type="ECO:0000256" key="1">
    <source>
        <dbReference type="SAM" id="Phobius"/>
    </source>
</evidence>